<dbReference type="Pfam" id="PF00903">
    <property type="entry name" value="Glyoxalase"/>
    <property type="match status" value="1"/>
</dbReference>
<dbReference type="InterPro" id="IPR037523">
    <property type="entry name" value="VOC_core"/>
</dbReference>
<dbReference type="CDD" id="cd06587">
    <property type="entry name" value="VOC"/>
    <property type="match status" value="1"/>
</dbReference>
<dbReference type="AlphaFoldDB" id="A0A2Y9A358"/>
<keyword evidence="2" id="KW-0456">Lyase</keyword>
<reference evidence="2 4" key="2">
    <citation type="submission" date="2018-03" db="EMBL/GenBank/DDBJ databases">
        <title>Genomic Encyclopedia of Archaeal and Bacterial Type Strains, Phase II (KMG-II): from individual species to whole genera.</title>
        <authorList>
            <person name="Goeker M."/>
        </authorList>
    </citation>
    <scope>NUCLEOTIDE SEQUENCE [LARGE SCALE GENOMIC DNA]</scope>
    <source>
        <strain evidence="2 4">DSM 25227</strain>
    </source>
</reference>
<dbReference type="InterPro" id="IPR029068">
    <property type="entry name" value="Glyas_Bleomycin-R_OHBP_Dase"/>
</dbReference>
<evidence type="ECO:0000313" key="4">
    <source>
        <dbReference type="Proteomes" id="UP000245839"/>
    </source>
</evidence>
<evidence type="ECO:0000259" key="1">
    <source>
        <dbReference type="PROSITE" id="PS51819"/>
    </source>
</evidence>
<gene>
    <name evidence="2" type="ORF">BCF38_101778</name>
    <name evidence="3" type="ORF">SAMN05421539_101778</name>
</gene>
<proteinExistence type="predicted"/>
<reference evidence="3 5" key="1">
    <citation type="submission" date="2016-10" db="EMBL/GenBank/DDBJ databases">
        <authorList>
            <person name="Cai Z."/>
        </authorList>
    </citation>
    <scope>NUCLEOTIDE SEQUENCE [LARGE SCALE GENOMIC DNA]</scope>
    <source>
        <strain evidence="3 5">DSM 25227</strain>
    </source>
</reference>
<dbReference type="Proteomes" id="UP000245839">
    <property type="component" value="Unassembled WGS sequence"/>
</dbReference>
<dbReference type="Proteomes" id="UP000251571">
    <property type="component" value="Unassembled WGS sequence"/>
</dbReference>
<name>A0A2Y9A358_9RHOB</name>
<protein>
    <submittedName>
        <fullName evidence="2 3">Catechol 2,3-dioxygenase</fullName>
    </submittedName>
</protein>
<keyword evidence="3" id="KW-0560">Oxidoreductase</keyword>
<dbReference type="RefSeq" id="WP_109562930.1">
    <property type="nucleotide sequence ID" value="NZ_QGDJ01000001.1"/>
</dbReference>
<dbReference type="GO" id="GO:0051213">
    <property type="term" value="F:dioxygenase activity"/>
    <property type="evidence" value="ECO:0007669"/>
    <property type="project" value="UniProtKB-KW"/>
</dbReference>
<dbReference type="EMBL" id="QGDJ01000001">
    <property type="protein sequence ID" value="PWJ22367.1"/>
    <property type="molecule type" value="Genomic_DNA"/>
</dbReference>
<dbReference type="PROSITE" id="PS51819">
    <property type="entry name" value="VOC"/>
    <property type="match status" value="1"/>
</dbReference>
<dbReference type="Gene3D" id="3.10.180.10">
    <property type="entry name" value="2,3-Dihydroxybiphenyl 1,2-Dioxygenase, domain 1"/>
    <property type="match status" value="1"/>
</dbReference>
<organism evidence="3 5">
    <name type="scientific">Jannaschia seohaensis</name>
    <dbReference type="NCBI Taxonomy" id="475081"/>
    <lineage>
        <taxon>Bacteria</taxon>
        <taxon>Pseudomonadati</taxon>
        <taxon>Pseudomonadota</taxon>
        <taxon>Alphaproteobacteria</taxon>
        <taxon>Rhodobacterales</taxon>
        <taxon>Roseobacteraceae</taxon>
        <taxon>Jannaschia</taxon>
    </lineage>
</organism>
<dbReference type="SUPFAM" id="SSF54593">
    <property type="entry name" value="Glyoxalase/Bleomycin resistance protein/Dihydroxybiphenyl dioxygenase"/>
    <property type="match status" value="1"/>
</dbReference>
<evidence type="ECO:0000313" key="2">
    <source>
        <dbReference type="EMBL" id="PWJ22367.1"/>
    </source>
</evidence>
<keyword evidence="4" id="KW-1185">Reference proteome</keyword>
<evidence type="ECO:0000313" key="5">
    <source>
        <dbReference type="Proteomes" id="UP000251571"/>
    </source>
</evidence>
<accession>A0A2Y9A358</accession>
<dbReference type="InterPro" id="IPR004360">
    <property type="entry name" value="Glyas_Fos-R_dOase_dom"/>
</dbReference>
<dbReference type="GO" id="GO:0016829">
    <property type="term" value="F:lyase activity"/>
    <property type="evidence" value="ECO:0007669"/>
    <property type="project" value="UniProtKB-KW"/>
</dbReference>
<keyword evidence="3" id="KW-0223">Dioxygenase</keyword>
<feature type="domain" description="VOC" evidence="1">
    <location>
        <begin position="2"/>
        <end position="123"/>
    </location>
</feature>
<dbReference type="EMBL" id="UETC01000001">
    <property type="protein sequence ID" value="SSA38645.1"/>
    <property type="molecule type" value="Genomic_DNA"/>
</dbReference>
<sequence length="124" mass="13518">MQLEHVNLTVRDPDATADVLSDLLDWHVRWSGPAKDGGYSVHVGDDDSYVALYAPKGTVADAGSSYVTHAAVNHLGVVTDDLDAAEARVKAAGYTPHNHADYEPGRRFYFDGPEGIEIEMVSYR</sequence>
<evidence type="ECO:0000313" key="3">
    <source>
        <dbReference type="EMBL" id="SSA38645.1"/>
    </source>
</evidence>
<dbReference type="OrthoDB" id="7355345at2"/>